<dbReference type="EMBL" id="OOIL02002851">
    <property type="protein sequence ID" value="VFQ85143.1"/>
    <property type="molecule type" value="Genomic_DNA"/>
</dbReference>
<dbReference type="OrthoDB" id="1304301at2759"/>
<keyword evidence="3" id="KW-1185">Reference proteome</keyword>
<dbReference type="PANTHER" id="PTHR31635">
    <property type="entry name" value="REVERSE TRANSCRIPTASE DOMAIN-CONTAINING PROTEIN-RELATED"/>
    <property type="match status" value="1"/>
</dbReference>
<name>A0A484M8H3_9ASTE</name>
<evidence type="ECO:0000313" key="3">
    <source>
        <dbReference type="Proteomes" id="UP000595140"/>
    </source>
</evidence>
<dbReference type="InterPro" id="IPR000477">
    <property type="entry name" value="RT_dom"/>
</dbReference>
<reference evidence="2 3" key="1">
    <citation type="submission" date="2018-04" db="EMBL/GenBank/DDBJ databases">
        <authorList>
            <person name="Vogel A."/>
        </authorList>
    </citation>
    <scope>NUCLEOTIDE SEQUENCE [LARGE SCALE GENOMIC DNA]</scope>
</reference>
<dbReference type="Pfam" id="PF00078">
    <property type="entry name" value="RVT_1"/>
    <property type="match status" value="1"/>
</dbReference>
<evidence type="ECO:0000259" key="1">
    <source>
        <dbReference type="PROSITE" id="PS50878"/>
    </source>
</evidence>
<dbReference type="Proteomes" id="UP000595140">
    <property type="component" value="Unassembled WGS sequence"/>
</dbReference>
<dbReference type="PANTHER" id="PTHR31635:SF196">
    <property type="entry name" value="REVERSE TRANSCRIPTASE DOMAIN-CONTAINING PROTEIN-RELATED"/>
    <property type="match status" value="1"/>
</dbReference>
<dbReference type="PROSITE" id="PS50878">
    <property type="entry name" value="RT_POL"/>
    <property type="match status" value="1"/>
</dbReference>
<dbReference type="InterPro" id="IPR043502">
    <property type="entry name" value="DNA/RNA_pol_sf"/>
</dbReference>
<dbReference type="AlphaFoldDB" id="A0A484M8H3"/>
<protein>
    <recommendedName>
        <fullName evidence="1">Reverse transcriptase domain-containing protein</fullName>
    </recommendedName>
</protein>
<accession>A0A484M8H3</accession>
<organism evidence="2 3">
    <name type="scientific">Cuscuta campestris</name>
    <dbReference type="NCBI Taxonomy" id="132261"/>
    <lineage>
        <taxon>Eukaryota</taxon>
        <taxon>Viridiplantae</taxon>
        <taxon>Streptophyta</taxon>
        <taxon>Embryophyta</taxon>
        <taxon>Tracheophyta</taxon>
        <taxon>Spermatophyta</taxon>
        <taxon>Magnoliopsida</taxon>
        <taxon>eudicotyledons</taxon>
        <taxon>Gunneridae</taxon>
        <taxon>Pentapetalae</taxon>
        <taxon>asterids</taxon>
        <taxon>lamiids</taxon>
        <taxon>Solanales</taxon>
        <taxon>Convolvulaceae</taxon>
        <taxon>Cuscuteae</taxon>
        <taxon>Cuscuta</taxon>
        <taxon>Cuscuta subgen. Grammica</taxon>
        <taxon>Cuscuta sect. Cleistogrammica</taxon>
    </lineage>
</organism>
<sequence>MRGLGYKLRKLGKTLHTWNKSIFGNIFNMVNSLEGELKDIEAQFDTHPTPELRTIMQETKAKLIQATQQDYSYWKQKANIKWTKEGDANTSFFHATVKQRRSQQKITSLKSKEGKWLHNQEEIHEEILNHYRTLFMYKESHNDRFTANIPNLITDLDNTNLTSLPDEAEVKKAVWALSADSAAGPDGFNGQFYKTCWELIKVDCTKAVQEFFLGISIPRNCAQSTLILVPKKENSQTCEDFRPICLSNFCCKLFSKILAQRIGAILPNLISQEQGGFVKGRVIHDQVLLAQELFHGLDYKTRGGNLAIKLDMSKAFDRISWKFLLTVLDKFGFNRHFTTLVQNLLQSSFFTILINGHHTKGFIPQRGLKQGDPLSPLLFILVSEAFSRTIKMETENGSLSPYYLGRHYIPITHLAFADDLILFTKGDSHNISNIKQLLSDYEDCSGQQINRGWYHKLLSQSGRLTLIKHVLNTLPLHMLGCSKLPKSIINCLHSKMNNFLWGQDKYHWSSWEKLCYPQDEGGLGITNLNTLQQAYGFKMWWTYNQNNSLWAKFMRARYPRGLNIAPKITDSVYWKRLIEVDNLADNHLSLDNQGRGTARKQPITFSRIVHLANKSGPILKRLSQFAGTQAMEF</sequence>
<dbReference type="SUPFAM" id="SSF56672">
    <property type="entry name" value="DNA/RNA polymerases"/>
    <property type="match status" value="1"/>
</dbReference>
<feature type="domain" description="Reverse transcriptase" evidence="1">
    <location>
        <begin position="210"/>
        <end position="471"/>
    </location>
</feature>
<proteinExistence type="predicted"/>
<gene>
    <name evidence="2" type="ORF">CCAM_LOCUS26919</name>
</gene>
<evidence type="ECO:0000313" key="2">
    <source>
        <dbReference type="EMBL" id="VFQ85143.1"/>
    </source>
</evidence>
<dbReference type="CDD" id="cd01650">
    <property type="entry name" value="RT_nLTR_like"/>
    <property type="match status" value="1"/>
</dbReference>